<dbReference type="CDD" id="cd04301">
    <property type="entry name" value="NAT_SF"/>
    <property type="match status" value="1"/>
</dbReference>
<dbReference type="InterPro" id="IPR045039">
    <property type="entry name" value="NSI-like"/>
</dbReference>
<protein>
    <submittedName>
        <fullName evidence="4">N-acetyltransferase</fullName>
    </submittedName>
</protein>
<sequence length="145" mass="16792">MKHRLNPDLTTIDWKKMDDIFGKVGWSVREPEDIKASFEKSAYSIFIYNDDDEVVAFGRTVDDGRYYAMLADIVVDPDFQGEGVGSFIVETLREKLEADDYHFITLTAAPGKDDFYRAIGWKKQSSSFIWPLSEKQERQHVEPEE</sequence>
<dbReference type="EMBL" id="RJJE01000017">
    <property type="protein sequence ID" value="RNI27805.1"/>
    <property type="molecule type" value="Genomic_DNA"/>
</dbReference>
<comment type="caution">
    <text evidence="4">The sequence shown here is derived from an EMBL/GenBank/DDBJ whole genome shotgun (WGS) entry which is preliminary data.</text>
</comment>
<keyword evidence="2" id="KW-0012">Acyltransferase</keyword>
<dbReference type="Proteomes" id="UP000271010">
    <property type="component" value="Unassembled WGS sequence"/>
</dbReference>
<evidence type="ECO:0000256" key="2">
    <source>
        <dbReference type="ARBA" id="ARBA00023315"/>
    </source>
</evidence>
<proteinExistence type="predicted"/>
<evidence type="ECO:0000259" key="3">
    <source>
        <dbReference type="PROSITE" id="PS51186"/>
    </source>
</evidence>
<evidence type="ECO:0000313" key="4">
    <source>
        <dbReference type="EMBL" id="RNI27805.1"/>
    </source>
</evidence>
<dbReference type="GO" id="GO:0005737">
    <property type="term" value="C:cytoplasm"/>
    <property type="evidence" value="ECO:0007669"/>
    <property type="project" value="TreeGrafter"/>
</dbReference>
<feature type="domain" description="N-acetyltransferase" evidence="3">
    <location>
        <begin position="4"/>
        <end position="139"/>
    </location>
</feature>
<accession>A0A3M9MRG6</accession>
<keyword evidence="1 4" id="KW-0808">Transferase</keyword>
<keyword evidence="5" id="KW-1185">Reference proteome</keyword>
<dbReference type="GO" id="GO:0008080">
    <property type="term" value="F:N-acetyltransferase activity"/>
    <property type="evidence" value="ECO:0007669"/>
    <property type="project" value="InterPro"/>
</dbReference>
<reference evidence="4 5" key="1">
    <citation type="submission" date="2018-11" db="EMBL/GenBank/DDBJ databases">
        <title>Rufibacter latericius sp. nov., isolated from water in Baiyang Lake.</title>
        <authorList>
            <person name="Yang Y."/>
        </authorList>
    </citation>
    <scope>NUCLEOTIDE SEQUENCE [LARGE SCALE GENOMIC DNA]</scope>
    <source>
        <strain evidence="4 5">MCC P1</strain>
    </source>
</reference>
<dbReference type="RefSeq" id="WP_123134270.1">
    <property type="nucleotide sequence ID" value="NZ_JBHMAD010000002.1"/>
</dbReference>
<dbReference type="SUPFAM" id="SSF55729">
    <property type="entry name" value="Acyl-CoA N-acyltransferases (Nat)"/>
    <property type="match status" value="1"/>
</dbReference>
<dbReference type="PANTHER" id="PTHR43626">
    <property type="entry name" value="ACYL-COA N-ACYLTRANSFERASE"/>
    <property type="match status" value="1"/>
</dbReference>
<dbReference type="PANTHER" id="PTHR43626:SF4">
    <property type="entry name" value="GCN5-RELATED N-ACETYLTRANSFERASE 2, CHLOROPLASTIC"/>
    <property type="match status" value="1"/>
</dbReference>
<dbReference type="PROSITE" id="PS51186">
    <property type="entry name" value="GNAT"/>
    <property type="match status" value="1"/>
</dbReference>
<organism evidence="4 5">
    <name type="scientific">Rufibacter immobilis</name>
    <dbReference type="NCBI Taxonomy" id="1348778"/>
    <lineage>
        <taxon>Bacteria</taxon>
        <taxon>Pseudomonadati</taxon>
        <taxon>Bacteroidota</taxon>
        <taxon>Cytophagia</taxon>
        <taxon>Cytophagales</taxon>
        <taxon>Hymenobacteraceae</taxon>
        <taxon>Rufibacter</taxon>
    </lineage>
</organism>
<dbReference type="Pfam" id="PF13673">
    <property type="entry name" value="Acetyltransf_10"/>
    <property type="match status" value="1"/>
</dbReference>
<name>A0A3M9MRG6_9BACT</name>
<dbReference type="Gene3D" id="3.40.630.30">
    <property type="match status" value="1"/>
</dbReference>
<evidence type="ECO:0000256" key="1">
    <source>
        <dbReference type="ARBA" id="ARBA00022679"/>
    </source>
</evidence>
<dbReference type="AlphaFoldDB" id="A0A3M9MRG6"/>
<evidence type="ECO:0000313" key="5">
    <source>
        <dbReference type="Proteomes" id="UP000271010"/>
    </source>
</evidence>
<dbReference type="OrthoDB" id="3216107at2"/>
<dbReference type="InterPro" id="IPR000182">
    <property type="entry name" value="GNAT_dom"/>
</dbReference>
<dbReference type="InterPro" id="IPR016181">
    <property type="entry name" value="Acyl_CoA_acyltransferase"/>
</dbReference>
<gene>
    <name evidence="4" type="ORF">EFA69_17010</name>
</gene>